<dbReference type="PANTHER" id="PTHR20275:SF0">
    <property type="entry name" value="NAD KINASE"/>
    <property type="match status" value="1"/>
</dbReference>
<dbReference type="GO" id="GO:0003951">
    <property type="term" value="F:NAD+ kinase activity"/>
    <property type="evidence" value="ECO:0007669"/>
    <property type="project" value="InterPro"/>
</dbReference>
<organism evidence="5">
    <name type="scientific">marine sediment metagenome</name>
    <dbReference type="NCBI Taxonomy" id="412755"/>
    <lineage>
        <taxon>unclassified sequences</taxon>
        <taxon>metagenomes</taxon>
        <taxon>ecological metagenomes</taxon>
    </lineage>
</organism>
<reference evidence="5" key="1">
    <citation type="journal article" date="2015" name="Nature">
        <title>Complex archaea that bridge the gap between prokaryotes and eukaryotes.</title>
        <authorList>
            <person name="Spang A."/>
            <person name="Saw J.H."/>
            <person name="Jorgensen S.L."/>
            <person name="Zaremba-Niedzwiedzka K."/>
            <person name="Martijn J."/>
            <person name="Lind A.E."/>
            <person name="van Eijk R."/>
            <person name="Schleper C."/>
            <person name="Guy L."/>
            <person name="Ettema T.J."/>
        </authorList>
    </citation>
    <scope>NUCLEOTIDE SEQUENCE</scope>
</reference>
<evidence type="ECO:0000256" key="1">
    <source>
        <dbReference type="ARBA" id="ARBA00022679"/>
    </source>
</evidence>
<accession>A0A0F9UVE9</accession>
<sequence>MPFKNIAIITNTNKKDAVAQTPKLIDWLQKKGIDVKVAKDVATELKCEGLACDKDELVRDTDLIITMGGDGTVLRAVSILQGKPVPILAIDYGKFGFLQEVNPDDLFRDLELVLAGESYFEEKKLLKAKFNHSTFYFLNDLVVSHDGFRIMQIKTFVNGTYFYEYAADGMAIATATGSSAYSFSAGGPIVSPGSDVTLITPLNPHTLLNRSIVLPADDVITLKIASIDGKLKLSGDGLSIHHGEPIDIAVSGSDKTVRFLKLRESDFFGFLRKKLVTLVGVNNVD</sequence>
<dbReference type="InterPro" id="IPR002504">
    <property type="entry name" value="NADK"/>
</dbReference>
<dbReference type="GO" id="GO:0006741">
    <property type="term" value="P:NADP+ biosynthetic process"/>
    <property type="evidence" value="ECO:0007669"/>
    <property type="project" value="InterPro"/>
</dbReference>
<dbReference type="AlphaFoldDB" id="A0A0F9UVE9"/>
<keyword evidence="2" id="KW-0418">Kinase</keyword>
<evidence type="ECO:0000256" key="4">
    <source>
        <dbReference type="ARBA" id="ARBA00023027"/>
    </source>
</evidence>
<dbReference type="InterPro" id="IPR017437">
    <property type="entry name" value="ATP-NAD_kinase_PpnK-typ_C"/>
</dbReference>
<dbReference type="Gene3D" id="3.40.50.10330">
    <property type="entry name" value="Probable inorganic polyphosphate/atp-NAD kinase, domain 1"/>
    <property type="match status" value="1"/>
</dbReference>
<dbReference type="GO" id="GO:0019674">
    <property type="term" value="P:NAD+ metabolic process"/>
    <property type="evidence" value="ECO:0007669"/>
    <property type="project" value="InterPro"/>
</dbReference>
<evidence type="ECO:0000256" key="2">
    <source>
        <dbReference type="ARBA" id="ARBA00022777"/>
    </source>
</evidence>
<dbReference type="HAMAP" id="MF_00361">
    <property type="entry name" value="NAD_kinase"/>
    <property type="match status" value="1"/>
</dbReference>
<comment type="caution">
    <text evidence="5">The sequence shown here is derived from an EMBL/GenBank/DDBJ whole genome shotgun (WGS) entry which is preliminary data.</text>
</comment>
<dbReference type="Pfam" id="PF01513">
    <property type="entry name" value="NAD_kinase"/>
    <property type="match status" value="1"/>
</dbReference>
<dbReference type="EMBL" id="LAZR01000533">
    <property type="protein sequence ID" value="KKN65136.1"/>
    <property type="molecule type" value="Genomic_DNA"/>
</dbReference>
<dbReference type="PANTHER" id="PTHR20275">
    <property type="entry name" value="NAD KINASE"/>
    <property type="match status" value="1"/>
</dbReference>
<keyword evidence="1" id="KW-0808">Transferase</keyword>
<keyword evidence="3" id="KW-0521">NADP</keyword>
<name>A0A0F9UVE9_9ZZZZ</name>
<dbReference type="Gene3D" id="2.60.200.30">
    <property type="entry name" value="Probable inorganic polyphosphate/atp-NAD kinase, domain 2"/>
    <property type="match status" value="1"/>
</dbReference>
<dbReference type="InterPro" id="IPR016064">
    <property type="entry name" value="NAD/diacylglycerol_kinase_sf"/>
</dbReference>
<dbReference type="SUPFAM" id="SSF111331">
    <property type="entry name" value="NAD kinase/diacylglycerol kinase-like"/>
    <property type="match status" value="1"/>
</dbReference>
<dbReference type="InterPro" id="IPR017438">
    <property type="entry name" value="ATP-NAD_kinase_N"/>
</dbReference>
<protein>
    <recommendedName>
        <fullName evidence="6">NAD kinase</fullName>
    </recommendedName>
</protein>
<evidence type="ECO:0008006" key="6">
    <source>
        <dbReference type="Google" id="ProtNLM"/>
    </source>
</evidence>
<dbReference type="Pfam" id="PF20143">
    <property type="entry name" value="NAD_kinase_C"/>
    <property type="match status" value="1"/>
</dbReference>
<evidence type="ECO:0000256" key="3">
    <source>
        <dbReference type="ARBA" id="ARBA00022857"/>
    </source>
</evidence>
<keyword evidence="4" id="KW-0520">NAD</keyword>
<gene>
    <name evidence="5" type="ORF">LCGC14_0484450</name>
</gene>
<proteinExistence type="inferred from homology"/>
<evidence type="ECO:0000313" key="5">
    <source>
        <dbReference type="EMBL" id="KKN65136.1"/>
    </source>
</evidence>